<evidence type="ECO:0000256" key="1">
    <source>
        <dbReference type="SAM" id="MobiDB-lite"/>
    </source>
</evidence>
<evidence type="ECO:0000313" key="3">
    <source>
        <dbReference type="Proteomes" id="UP000236161"/>
    </source>
</evidence>
<accession>A0A2I0AHQ7</accession>
<name>A0A2I0AHQ7_9ASPA</name>
<protein>
    <submittedName>
        <fullName evidence="2">Uncharacterized protein</fullName>
    </submittedName>
</protein>
<gene>
    <name evidence="2" type="ORF">AXF42_Ash003705</name>
</gene>
<dbReference type="EMBL" id="KZ451980">
    <property type="protein sequence ID" value="PKA55068.1"/>
    <property type="molecule type" value="Genomic_DNA"/>
</dbReference>
<feature type="region of interest" description="Disordered" evidence="1">
    <location>
        <begin position="63"/>
        <end position="83"/>
    </location>
</feature>
<keyword evidence="3" id="KW-1185">Reference proteome</keyword>
<evidence type="ECO:0000313" key="2">
    <source>
        <dbReference type="EMBL" id="PKA55068.1"/>
    </source>
</evidence>
<sequence length="83" mass="9324">MVSLLMKAQGGNQFRAFRETHRGLRWFREKIPYVHRSINEGISLIGRSGLAGLYNAFFEKEEEEGESSSVGASLYNESGEIPS</sequence>
<organism evidence="2 3">
    <name type="scientific">Apostasia shenzhenica</name>
    <dbReference type="NCBI Taxonomy" id="1088818"/>
    <lineage>
        <taxon>Eukaryota</taxon>
        <taxon>Viridiplantae</taxon>
        <taxon>Streptophyta</taxon>
        <taxon>Embryophyta</taxon>
        <taxon>Tracheophyta</taxon>
        <taxon>Spermatophyta</taxon>
        <taxon>Magnoliopsida</taxon>
        <taxon>Liliopsida</taxon>
        <taxon>Asparagales</taxon>
        <taxon>Orchidaceae</taxon>
        <taxon>Apostasioideae</taxon>
        <taxon>Apostasia</taxon>
    </lineage>
</organism>
<dbReference type="AlphaFoldDB" id="A0A2I0AHQ7"/>
<reference evidence="2 3" key="1">
    <citation type="journal article" date="2017" name="Nature">
        <title>The Apostasia genome and the evolution of orchids.</title>
        <authorList>
            <person name="Zhang G.Q."/>
            <person name="Liu K.W."/>
            <person name="Li Z."/>
            <person name="Lohaus R."/>
            <person name="Hsiao Y.Y."/>
            <person name="Niu S.C."/>
            <person name="Wang J.Y."/>
            <person name="Lin Y.C."/>
            <person name="Xu Q."/>
            <person name="Chen L.J."/>
            <person name="Yoshida K."/>
            <person name="Fujiwara S."/>
            <person name="Wang Z.W."/>
            <person name="Zhang Y.Q."/>
            <person name="Mitsuda N."/>
            <person name="Wang M."/>
            <person name="Liu G.H."/>
            <person name="Pecoraro L."/>
            <person name="Huang H.X."/>
            <person name="Xiao X.J."/>
            <person name="Lin M."/>
            <person name="Wu X.Y."/>
            <person name="Wu W.L."/>
            <person name="Chen Y.Y."/>
            <person name="Chang S.B."/>
            <person name="Sakamoto S."/>
            <person name="Ohme-Takagi M."/>
            <person name="Yagi M."/>
            <person name="Zeng S.J."/>
            <person name="Shen C.Y."/>
            <person name="Yeh C.M."/>
            <person name="Luo Y.B."/>
            <person name="Tsai W.C."/>
            <person name="Van de Peer Y."/>
            <person name="Liu Z.J."/>
        </authorList>
    </citation>
    <scope>NUCLEOTIDE SEQUENCE [LARGE SCALE GENOMIC DNA]</scope>
    <source>
        <strain evidence="3">cv. Shenzhen</strain>
        <tissue evidence="2">Stem</tissue>
    </source>
</reference>
<dbReference type="Proteomes" id="UP000236161">
    <property type="component" value="Unassembled WGS sequence"/>
</dbReference>
<proteinExistence type="predicted"/>